<reference evidence="3" key="1">
    <citation type="submission" date="2014-01" db="EMBL/GenBank/DDBJ databases">
        <title>The Genome Sequence of Anopheles melas CM1001059_A (V2).</title>
        <authorList>
            <consortium name="The Broad Institute Genomics Platform"/>
            <person name="Neafsey D.E."/>
            <person name="Besansky N."/>
            <person name="Howell P."/>
            <person name="Walton C."/>
            <person name="Young S.K."/>
            <person name="Zeng Q."/>
            <person name="Gargeya S."/>
            <person name="Fitzgerald M."/>
            <person name="Haas B."/>
            <person name="Abouelleil A."/>
            <person name="Allen A.W."/>
            <person name="Alvarado L."/>
            <person name="Arachchi H.M."/>
            <person name="Berlin A.M."/>
            <person name="Chapman S.B."/>
            <person name="Gainer-Dewar J."/>
            <person name="Goldberg J."/>
            <person name="Griggs A."/>
            <person name="Gujja S."/>
            <person name="Hansen M."/>
            <person name="Howarth C."/>
            <person name="Imamovic A."/>
            <person name="Ireland A."/>
            <person name="Larimer J."/>
            <person name="McCowan C."/>
            <person name="Murphy C."/>
            <person name="Pearson M."/>
            <person name="Poon T.W."/>
            <person name="Priest M."/>
            <person name="Roberts A."/>
            <person name="Saif S."/>
            <person name="Shea T."/>
            <person name="Sisk P."/>
            <person name="Sykes S."/>
            <person name="Wortman J."/>
            <person name="Nusbaum C."/>
            <person name="Birren B."/>
        </authorList>
    </citation>
    <scope>NUCLEOTIDE SEQUENCE [LARGE SCALE GENOMIC DNA]</scope>
    <source>
        <strain evidence="3">CM1001059</strain>
    </source>
</reference>
<evidence type="ECO:0000313" key="2">
    <source>
        <dbReference type="EnsemblMetazoa" id="AMEC006819-PA"/>
    </source>
</evidence>
<sequence length="334" mass="37009">MDNKAALKRVGDRFRATRLANLAFLEVCGDYLWHGSDDRWPVDVPYEIGVDDAVKPEVFDSFADFQAALHNTKVPVEFVEEFVLCGRALAVMNDFDAMEYNLRPTIQRAGERPELLQGIERGQFVRVARVLLEVCHRRQLFEQLRYELMELYIVMNHELASTDDDSDDDGDGGAAEGRAAVGRVALLALNVHPPVKGNKRMWLLTLNLKITSVAQDVNYLTNLLALMETGKGTSQFSAFSFSSSPTSLKVARKTIQHSVAKRIKMEEQHMNPGGTASSDSEEEGRADGEDGTALEDPAVEFNGQLGRTVIDSSDEMILRSEASESGEVGGEHEE</sequence>
<evidence type="ECO:0000313" key="3">
    <source>
        <dbReference type="Proteomes" id="UP000075902"/>
    </source>
</evidence>
<dbReference type="EnsemblMetazoa" id="AMEC006819-RA">
    <property type="protein sequence ID" value="AMEC006819-PA"/>
    <property type="gene ID" value="AMEC006819"/>
</dbReference>
<keyword evidence="3" id="KW-1185">Reference proteome</keyword>
<reference evidence="2" key="2">
    <citation type="submission" date="2020-05" db="UniProtKB">
        <authorList>
            <consortium name="EnsemblMetazoa"/>
        </authorList>
    </citation>
    <scope>IDENTIFICATION</scope>
    <source>
        <strain evidence="2">CM1001059</strain>
    </source>
</reference>
<evidence type="ECO:0000256" key="1">
    <source>
        <dbReference type="SAM" id="MobiDB-lite"/>
    </source>
</evidence>
<proteinExistence type="predicted"/>
<protein>
    <submittedName>
        <fullName evidence="2">Uncharacterized protein</fullName>
    </submittedName>
</protein>
<dbReference type="VEuPathDB" id="VectorBase:AMEC006819"/>
<dbReference type="AlphaFoldDB" id="A0A182TR35"/>
<dbReference type="Proteomes" id="UP000075902">
    <property type="component" value="Unassembled WGS sequence"/>
</dbReference>
<name>A0A182TR35_9DIPT</name>
<feature type="region of interest" description="Disordered" evidence="1">
    <location>
        <begin position="263"/>
        <end position="334"/>
    </location>
</feature>
<organism evidence="2 3">
    <name type="scientific">Anopheles melas</name>
    <dbReference type="NCBI Taxonomy" id="34690"/>
    <lineage>
        <taxon>Eukaryota</taxon>
        <taxon>Metazoa</taxon>
        <taxon>Ecdysozoa</taxon>
        <taxon>Arthropoda</taxon>
        <taxon>Hexapoda</taxon>
        <taxon>Insecta</taxon>
        <taxon>Pterygota</taxon>
        <taxon>Neoptera</taxon>
        <taxon>Endopterygota</taxon>
        <taxon>Diptera</taxon>
        <taxon>Nematocera</taxon>
        <taxon>Culicoidea</taxon>
        <taxon>Culicidae</taxon>
        <taxon>Anophelinae</taxon>
        <taxon>Anopheles</taxon>
    </lineage>
</organism>
<accession>A0A182TR35</accession>